<dbReference type="Pfam" id="PF06197">
    <property type="entry name" value="DUF998"/>
    <property type="match status" value="1"/>
</dbReference>
<feature type="transmembrane region" description="Helical" evidence="1">
    <location>
        <begin position="50"/>
        <end position="70"/>
    </location>
</feature>
<keyword evidence="3" id="KW-1185">Reference proteome</keyword>
<name>A0A7W8D7W0_9GAMM</name>
<comment type="caution">
    <text evidence="2">The sequence shown here is derived from an EMBL/GenBank/DDBJ whole genome shotgun (WGS) entry which is preliminary data.</text>
</comment>
<reference evidence="2 3" key="1">
    <citation type="submission" date="2020-08" db="EMBL/GenBank/DDBJ databases">
        <title>Genomic Encyclopedia of Type Strains, Phase IV (KMG-IV): sequencing the most valuable type-strain genomes for metagenomic binning, comparative biology and taxonomic classification.</title>
        <authorList>
            <person name="Goeker M."/>
        </authorList>
    </citation>
    <scope>NUCLEOTIDE SEQUENCE [LARGE SCALE GENOMIC DNA]</scope>
    <source>
        <strain evidence="2 3">DSM 24163</strain>
    </source>
</reference>
<dbReference type="InterPro" id="IPR009339">
    <property type="entry name" value="DUF998"/>
</dbReference>
<keyword evidence="1" id="KW-0472">Membrane</keyword>
<organism evidence="2 3">
    <name type="scientific">Chiayiivirga flava</name>
    <dbReference type="NCBI Taxonomy" id="659595"/>
    <lineage>
        <taxon>Bacteria</taxon>
        <taxon>Pseudomonadati</taxon>
        <taxon>Pseudomonadota</taxon>
        <taxon>Gammaproteobacteria</taxon>
        <taxon>Lysobacterales</taxon>
        <taxon>Lysobacteraceae</taxon>
        <taxon>Chiayiivirga</taxon>
    </lineage>
</organism>
<evidence type="ECO:0000256" key="1">
    <source>
        <dbReference type="SAM" id="Phobius"/>
    </source>
</evidence>
<keyword evidence="1" id="KW-0812">Transmembrane</keyword>
<keyword evidence="1" id="KW-1133">Transmembrane helix</keyword>
<evidence type="ECO:0000313" key="2">
    <source>
        <dbReference type="EMBL" id="MBB5209500.1"/>
    </source>
</evidence>
<sequence length="206" mass="21095">MRTMLHAGWIAGVALALALGIASLRADLPAATLLAVLGSVQADAALAWNLSGFVLPGVLVAVFAVALEAPMRAAGAARGGRIGSTLLLLSGVFFAAQGLLPYDLDDPDTRASQLHVTALSLSLLAFLPATALIAASVRRAPRWAILRTFGGVLAAAALACLVLPPAQWLPGVEHPAALAQRTLLALYFGWIALASAVALRAVQVPD</sequence>
<dbReference type="RefSeq" id="WP_183962033.1">
    <property type="nucleotide sequence ID" value="NZ_JACHHP010000006.1"/>
</dbReference>
<feature type="transmembrane region" description="Helical" evidence="1">
    <location>
        <begin position="82"/>
        <end position="102"/>
    </location>
</feature>
<evidence type="ECO:0000313" key="3">
    <source>
        <dbReference type="Proteomes" id="UP000521199"/>
    </source>
</evidence>
<dbReference type="EMBL" id="JACHHP010000006">
    <property type="protein sequence ID" value="MBB5209500.1"/>
    <property type="molecule type" value="Genomic_DNA"/>
</dbReference>
<feature type="transmembrane region" description="Helical" evidence="1">
    <location>
        <begin position="184"/>
        <end position="202"/>
    </location>
</feature>
<proteinExistence type="predicted"/>
<dbReference type="AlphaFoldDB" id="A0A7W8D7W0"/>
<feature type="transmembrane region" description="Helical" evidence="1">
    <location>
        <begin position="144"/>
        <end position="164"/>
    </location>
</feature>
<feature type="transmembrane region" description="Helical" evidence="1">
    <location>
        <begin position="114"/>
        <end position="137"/>
    </location>
</feature>
<gene>
    <name evidence="2" type="ORF">HNQ52_003069</name>
</gene>
<accession>A0A7W8D7W0</accession>
<dbReference type="Proteomes" id="UP000521199">
    <property type="component" value="Unassembled WGS sequence"/>
</dbReference>
<protein>
    <submittedName>
        <fullName evidence="2">Putative membrane protein</fullName>
    </submittedName>
</protein>